<dbReference type="Proteomes" id="UP001280581">
    <property type="component" value="Unassembled WGS sequence"/>
</dbReference>
<feature type="domain" description="Ketoreductase" evidence="4">
    <location>
        <begin position="7"/>
        <end position="187"/>
    </location>
</feature>
<dbReference type="AlphaFoldDB" id="A0AAN6LU40"/>
<dbReference type="EMBL" id="WVTA01000011">
    <property type="protein sequence ID" value="KAK3203143.1"/>
    <property type="molecule type" value="Genomic_DNA"/>
</dbReference>
<dbReference type="InterPro" id="IPR036291">
    <property type="entry name" value="NAD(P)-bd_dom_sf"/>
</dbReference>
<keyword evidence="2" id="KW-0521">NADP</keyword>
<gene>
    <name evidence="5" type="ORF">GRF29_112g307935</name>
</gene>
<dbReference type="InterPro" id="IPR002347">
    <property type="entry name" value="SDR_fam"/>
</dbReference>
<dbReference type="PANTHER" id="PTHR43008">
    <property type="entry name" value="BENZIL REDUCTASE"/>
    <property type="match status" value="1"/>
</dbReference>
<evidence type="ECO:0000259" key="4">
    <source>
        <dbReference type="SMART" id="SM00822"/>
    </source>
</evidence>
<name>A0AAN6LU40_9PLEO</name>
<dbReference type="GO" id="GO:0050664">
    <property type="term" value="F:oxidoreductase activity, acting on NAD(P)H, oxygen as acceptor"/>
    <property type="evidence" value="ECO:0007669"/>
    <property type="project" value="TreeGrafter"/>
</dbReference>
<dbReference type="PANTHER" id="PTHR43008:SF8">
    <property type="entry name" value="BENZIL REDUCTASE ((S)-BENZOIN FORMING) IRC24"/>
    <property type="match status" value="1"/>
</dbReference>
<evidence type="ECO:0000256" key="3">
    <source>
        <dbReference type="ARBA" id="ARBA00023002"/>
    </source>
</evidence>
<dbReference type="PRINTS" id="PR00081">
    <property type="entry name" value="GDHRDH"/>
</dbReference>
<keyword evidence="3" id="KW-0560">Oxidoreductase</keyword>
<evidence type="ECO:0000313" key="5">
    <source>
        <dbReference type="EMBL" id="KAK3203143.1"/>
    </source>
</evidence>
<sequence length="592" mass="64062">MADSKNKVIILTGASRGIGLASAHTLLSASHSLLLISRTTSSLSPLISQYGADKVEVLAGDLSDFSVAEKAVKIALDRWGRLDALIVNHGALDPVKKVGEATVEEWRRAFDGNVFGGVALIQAALPSLRLSHGRIILTSSGASIAAYQGWGAYGAGKAVFNHLALTLAVEEPDVVTVSVRPGVVDTEMQRAIREQHGSAMSEKDRAKFKGLKEEGGLLRPEQPGNVIASNLTSESSWFSVNSRMLLITALLTYLVVALGSVPASNAGRNLHLGDDYHVPLPAPFVPVNLTLQPSPQKRWLPGPGGSTDWDKAVCKGHLLLKMMAGTDSEAGQLLTPPIASVRSRFQSISDFPNWGYDLKKDRIKNPKCDMGSTKDGFGLERVLSAIGVTHNQAWVCVRTTHGNPEGTPGLDEQQYHNPDSNTIQRVSGAWYQHAINDIDGVLIIAKQYSPKYSAQYRRPPVDPSQFPTLMSSDISYLNWFLSRPPTVNPLRYIITWSVTNDLTQRLIFSAMGGFDAPDRGMRPFPYLTFDPNSNEGAAIMGSPNGVGVGYLLARHKAELGTLTVKRIHVFRADTHPADGLDVPSILWELGAP</sequence>
<reference evidence="5 6" key="1">
    <citation type="submission" date="2021-02" db="EMBL/GenBank/DDBJ databases">
        <title>Genome assembly of Pseudopithomyces chartarum.</title>
        <authorList>
            <person name="Jauregui R."/>
            <person name="Singh J."/>
            <person name="Voisey C."/>
        </authorList>
    </citation>
    <scope>NUCLEOTIDE SEQUENCE [LARGE SCALE GENOMIC DNA]</scope>
    <source>
        <strain evidence="5 6">AGR01</strain>
    </source>
</reference>
<dbReference type="SUPFAM" id="SSF51735">
    <property type="entry name" value="NAD(P)-binding Rossmann-fold domains"/>
    <property type="match status" value="1"/>
</dbReference>
<keyword evidence="6" id="KW-1185">Reference proteome</keyword>
<dbReference type="FunFam" id="3.40.50.720:FF:000281">
    <property type="entry name" value="Uncharacterized oxidoreductase YIR035C"/>
    <property type="match status" value="1"/>
</dbReference>
<accession>A0AAN6LU40</accession>
<organism evidence="5 6">
    <name type="scientific">Pseudopithomyces chartarum</name>
    <dbReference type="NCBI Taxonomy" id="1892770"/>
    <lineage>
        <taxon>Eukaryota</taxon>
        <taxon>Fungi</taxon>
        <taxon>Dikarya</taxon>
        <taxon>Ascomycota</taxon>
        <taxon>Pezizomycotina</taxon>
        <taxon>Dothideomycetes</taxon>
        <taxon>Pleosporomycetidae</taxon>
        <taxon>Pleosporales</taxon>
        <taxon>Massarineae</taxon>
        <taxon>Didymosphaeriaceae</taxon>
        <taxon>Pseudopithomyces</taxon>
    </lineage>
</organism>
<dbReference type="SMART" id="SM00822">
    <property type="entry name" value="PKS_KR"/>
    <property type="match status" value="1"/>
</dbReference>
<dbReference type="InterPro" id="IPR057326">
    <property type="entry name" value="KR_dom"/>
</dbReference>
<evidence type="ECO:0000256" key="2">
    <source>
        <dbReference type="ARBA" id="ARBA00022857"/>
    </source>
</evidence>
<protein>
    <recommendedName>
        <fullName evidence="4">Ketoreductase domain-containing protein</fullName>
    </recommendedName>
</protein>
<dbReference type="Pfam" id="PF00106">
    <property type="entry name" value="adh_short"/>
    <property type="match status" value="1"/>
</dbReference>
<evidence type="ECO:0000256" key="1">
    <source>
        <dbReference type="ARBA" id="ARBA00006484"/>
    </source>
</evidence>
<dbReference type="Gene3D" id="3.40.50.720">
    <property type="entry name" value="NAD(P)-binding Rossmann-like Domain"/>
    <property type="match status" value="1"/>
</dbReference>
<comment type="similarity">
    <text evidence="1">Belongs to the short-chain dehydrogenases/reductases (SDR) family.</text>
</comment>
<proteinExistence type="inferred from homology"/>
<evidence type="ECO:0000313" key="6">
    <source>
        <dbReference type="Proteomes" id="UP001280581"/>
    </source>
</evidence>
<comment type="caution">
    <text evidence="5">The sequence shown here is derived from an EMBL/GenBank/DDBJ whole genome shotgun (WGS) entry which is preliminary data.</text>
</comment>